<protein>
    <submittedName>
        <fullName evidence="2">Uncharacterized protein</fullName>
    </submittedName>
</protein>
<evidence type="ECO:0000313" key="2">
    <source>
        <dbReference type="EMBL" id="CAE0243030.1"/>
    </source>
</evidence>
<keyword evidence="1" id="KW-0472">Membrane</keyword>
<gene>
    <name evidence="2" type="ORF">PBIL07802_LOCUS5195</name>
</gene>
<dbReference type="EMBL" id="HBIB01008353">
    <property type="protein sequence ID" value="CAE0243030.1"/>
    <property type="molecule type" value="Transcribed_RNA"/>
</dbReference>
<accession>A0A7S3D2N1</accession>
<feature type="transmembrane region" description="Helical" evidence="1">
    <location>
        <begin position="46"/>
        <end position="64"/>
    </location>
</feature>
<proteinExistence type="predicted"/>
<name>A0A7S3D2N1_9EUKA</name>
<keyword evidence="1" id="KW-1133">Transmembrane helix</keyword>
<keyword evidence="1" id="KW-0812">Transmembrane</keyword>
<organism evidence="2">
    <name type="scientific">Palpitomonas bilix</name>
    <dbReference type="NCBI Taxonomy" id="652834"/>
    <lineage>
        <taxon>Eukaryota</taxon>
        <taxon>Eukaryota incertae sedis</taxon>
    </lineage>
</organism>
<reference evidence="2" key="1">
    <citation type="submission" date="2021-01" db="EMBL/GenBank/DDBJ databases">
        <authorList>
            <person name="Corre E."/>
            <person name="Pelletier E."/>
            <person name="Niang G."/>
            <person name="Scheremetjew M."/>
            <person name="Finn R."/>
            <person name="Kale V."/>
            <person name="Holt S."/>
            <person name="Cochrane G."/>
            <person name="Meng A."/>
            <person name="Brown T."/>
            <person name="Cohen L."/>
        </authorList>
    </citation>
    <scope>NUCLEOTIDE SEQUENCE</scope>
    <source>
        <strain evidence="2">NIES-2562</strain>
    </source>
</reference>
<dbReference type="AlphaFoldDB" id="A0A7S3D2N1"/>
<sequence length="105" mass="12317">MHGLRIVEASRHLHIITPHFLTSSLRRFVGSILFTISPNHAELQSLSPSFLSLLFSYFFIFFHVVIRESFVLVCFSFCCTVRFCCSWEVFRRFVCEYVDMICCSC</sequence>
<evidence type="ECO:0000256" key="1">
    <source>
        <dbReference type="SAM" id="Phobius"/>
    </source>
</evidence>